<name>A0A8H4A0X5_GIGMA</name>
<dbReference type="AlphaFoldDB" id="A0A8H4A0X5"/>
<feature type="compositionally biased region" description="Basic and acidic residues" evidence="1">
    <location>
        <begin position="123"/>
        <end position="140"/>
    </location>
</feature>
<dbReference type="EMBL" id="WTPW01002251">
    <property type="protein sequence ID" value="KAF0389746.1"/>
    <property type="molecule type" value="Genomic_DNA"/>
</dbReference>
<organism evidence="2 3">
    <name type="scientific">Gigaspora margarita</name>
    <dbReference type="NCBI Taxonomy" id="4874"/>
    <lineage>
        <taxon>Eukaryota</taxon>
        <taxon>Fungi</taxon>
        <taxon>Fungi incertae sedis</taxon>
        <taxon>Mucoromycota</taxon>
        <taxon>Glomeromycotina</taxon>
        <taxon>Glomeromycetes</taxon>
        <taxon>Diversisporales</taxon>
        <taxon>Gigasporaceae</taxon>
        <taxon>Gigaspora</taxon>
    </lineage>
</organism>
<feature type="compositionally biased region" description="Basic and acidic residues" evidence="1">
    <location>
        <begin position="86"/>
        <end position="96"/>
    </location>
</feature>
<comment type="caution">
    <text evidence="2">The sequence shown here is derived from an EMBL/GenBank/DDBJ whole genome shotgun (WGS) entry which is preliminary data.</text>
</comment>
<keyword evidence="3" id="KW-1185">Reference proteome</keyword>
<proteinExistence type="predicted"/>
<feature type="region of interest" description="Disordered" evidence="1">
    <location>
        <begin position="86"/>
        <end position="157"/>
    </location>
</feature>
<sequence>MEPDKKTFGLGHHYRNGVTNTNRFYGQNESEIDMDKCKALIHYQIPTDDNKDSETIVVTESKDNAPGKESYQKLVEVENAAAVKLGREEKNEESKPRKLTGIERTVTKDRSNINYEQPTELNFENKEEKIGPDELIDHKLANTNEPAEEGQVEKDKY</sequence>
<evidence type="ECO:0000313" key="2">
    <source>
        <dbReference type="EMBL" id="KAF0389746.1"/>
    </source>
</evidence>
<reference evidence="2 3" key="1">
    <citation type="journal article" date="2019" name="Environ. Microbiol.">
        <title>At the nexus of three kingdoms: the genome of the mycorrhizal fungus Gigaspora margarita provides insights into plant, endobacterial and fungal interactions.</title>
        <authorList>
            <person name="Venice F."/>
            <person name="Ghignone S."/>
            <person name="Salvioli di Fossalunga A."/>
            <person name="Amselem J."/>
            <person name="Novero M."/>
            <person name="Xianan X."/>
            <person name="Sedzielewska Toro K."/>
            <person name="Morin E."/>
            <person name="Lipzen A."/>
            <person name="Grigoriev I.V."/>
            <person name="Henrissat B."/>
            <person name="Martin F.M."/>
            <person name="Bonfante P."/>
        </authorList>
    </citation>
    <scope>NUCLEOTIDE SEQUENCE [LARGE SCALE GENOMIC DNA]</scope>
    <source>
        <strain evidence="2 3">BEG34</strain>
    </source>
</reference>
<dbReference type="Proteomes" id="UP000439903">
    <property type="component" value="Unassembled WGS sequence"/>
</dbReference>
<evidence type="ECO:0000256" key="1">
    <source>
        <dbReference type="SAM" id="MobiDB-lite"/>
    </source>
</evidence>
<accession>A0A8H4A0X5</accession>
<gene>
    <name evidence="2" type="ORF">F8M41_010911</name>
</gene>
<evidence type="ECO:0000313" key="3">
    <source>
        <dbReference type="Proteomes" id="UP000439903"/>
    </source>
</evidence>
<protein>
    <submittedName>
        <fullName evidence="2">Uncharacterized protein</fullName>
    </submittedName>
</protein>
<feature type="compositionally biased region" description="Polar residues" evidence="1">
    <location>
        <begin position="112"/>
        <end position="122"/>
    </location>
</feature>